<accession>A0A9Q1CYI7</accession>
<name>A0A9Q1CYI7_CONCO</name>
<dbReference type="Proteomes" id="UP001152803">
    <property type="component" value="Unassembled WGS sequence"/>
</dbReference>
<comment type="caution">
    <text evidence="1">The sequence shown here is derived from an EMBL/GenBank/DDBJ whole genome shotgun (WGS) entry which is preliminary data.</text>
</comment>
<protein>
    <submittedName>
        <fullName evidence="1">Uncharacterized protein</fullName>
    </submittedName>
</protein>
<sequence>MQLKRRSAVNAAGTDGFRHTINQRRCCCRMMWERPCQEKPTTTGWPYAQLC</sequence>
<keyword evidence="2" id="KW-1185">Reference proteome</keyword>
<dbReference type="AlphaFoldDB" id="A0A9Q1CYI7"/>
<gene>
    <name evidence="1" type="ORF">COCON_G00218620</name>
</gene>
<organism evidence="1 2">
    <name type="scientific">Conger conger</name>
    <name type="common">Conger eel</name>
    <name type="synonym">Muraena conger</name>
    <dbReference type="NCBI Taxonomy" id="82655"/>
    <lineage>
        <taxon>Eukaryota</taxon>
        <taxon>Metazoa</taxon>
        <taxon>Chordata</taxon>
        <taxon>Craniata</taxon>
        <taxon>Vertebrata</taxon>
        <taxon>Euteleostomi</taxon>
        <taxon>Actinopterygii</taxon>
        <taxon>Neopterygii</taxon>
        <taxon>Teleostei</taxon>
        <taxon>Anguilliformes</taxon>
        <taxon>Congridae</taxon>
        <taxon>Conger</taxon>
    </lineage>
</organism>
<evidence type="ECO:0000313" key="1">
    <source>
        <dbReference type="EMBL" id="KAJ8252550.1"/>
    </source>
</evidence>
<dbReference type="EMBL" id="JAFJMO010000017">
    <property type="protein sequence ID" value="KAJ8252550.1"/>
    <property type="molecule type" value="Genomic_DNA"/>
</dbReference>
<reference evidence="1" key="1">
    <citation type="journal article" date="2023" name="Science">
        <title>Genome structures resolve the early diversification of teleost fishes.</title>
        <authorList>
            <person name="Parey E."/>
            <person name="Louis A."/>
            <person name="Montfort J."/>
            <person name="Bouchez O."/>
            <person name="Roques C."/>
            <person name="Iampietro C."/>
            <person name="Lluch J."/>
            <person name="Castinel A."/>
            <person name="Donnadieu C."/>
            <person name="Desvignes T."/>
            <person name="Floi Bucao C."/>
            <person name="Jouanno E."/>
            <person name="Wen M."/>
            <person name="Mejri S."/>
            <person name="Dirks R."/>
            <person name="Jansen H."/>
            <person name="Henkel C."/>
            <person name="Chen W.J."/>
            <person name="Zahm M."/>
            <person name="Cabau C."/>
            <person name="Klopp C."/>
            <person name="Thompson A.W."/>
            <person name="Robinson-Rechavi M."/>
            <person name="Braasch I."/>
            <person name="Lecointre G."/>
            <person name="Bobe J."/>
            <person name="Postlethwait J.H."/>
            <person name="Berthelot C."/>
            <person name="Roest Crollius H."/>
            <person name="Guiguen Y."/>
        </authorList>
    </citation>
    <scope>NUCLEOTIDE SEQUENCE</scope>
    <source>
        <strain evidence="1">Concon-B</strain>
    </source>
</reference>
<evidence type="ECO:0000313" key="2">
    <source>
        <dbReference type="Proteomes" id="UP001152803"/>
    </source>
</evidence>
<proteinExistence type="predicted"/>